<evidence type="ECO:0000313" key="1">
    <source>
        <dbReference type="EMBL" id="URZ11010.1"/>
    </source>
</evidence>
<dbReference type="InterPro" id="IPR058263">
    <property type="entry name" value="DUF7957"/>
</dbReference>
<protein>
    <submittedName>
        <fullName evidence="1">Uncharacterized protein</fullName>
    </submittedName>
</protein>
<dbReference type="AlphaFoldDB" id="A0A1S8LRG7"/>
<evidence type="ECO:0000313" key="2">
    <source>
        <dbReference type="Proteomes" id="UP000190951"/>
    </source>
</evidence>
<dbReference type="Proteomes" id="UP000190951">
    <property type="component" value="Chromosome"/>
</dbReference>
<keyword evidence="2" id="KW-1185">Reference proteome</keyword>
<dbReference type="EMBL" id="CP096983">
    <property type="protein sequence ID" value="URZ11010.1"/>
    <property type="molecule type" value="Genomic_DNA"/>
</dbReference>
<sequence length="80" mass="9265">MVLLSIPFDKTELDNLYAISKQGKVVWRVQGLNTVFPNQNNLPYEQMNVNENVITATDFYARRYFINPLNGNIEKSDIVK</sequence>
<accession>A0A1S8LRG7</accession>
<organism evidence="1 2">
    <name type="scientific">Clostridium felsineum</name>
    <dbReference type="NCBI Taxonomy" id="36839"/>
    <lineage>
        <taxon>Bacteria</taxon>
        <taxon>Bacillati</taxon>
        <taxon>Bacillota</taxon>
        <taxon>Clostridia</taxon>
        <taxon>Eubacteriales</taxon>
        <taxon>Clostridiaceae</taxon>
        <taxon>Clostridium</taxon>
    </lineage>
</organism>
<dbReference type="KEGG" id="crw:CROST_017260"/>
<dbReference type="Pfam" id="PF25857">
    <property type="entry name" value="DUF7957"/>
    <property type="match status" value="1"/>
</dbReference>
<name>A0A1S8LRG7_9CLOT</name>
<reference evidence="1 2" key="1">
    <citation type="submission" date="2022-04" db="EMBL/GenBank/DDBJ databases">
        <title>Genome sequence of C. roseum typestrain.</title>
        <authorList>
            <person name="Poehlein A."/>
            <person name="Schoch T."/>
            <person name="Duerre P."/>
            <person name="Daniel R."/>
        </authorList>
    </citation>
    <scope>NUCLEOTIDE SEQUENCE [LARGE SCALE GENOMIC DNA]</scope>
    <source>
        <strain evidence="1 2">DSM 7320</strain>
    </source>
</reference>
<dbReference type="RefSeq" id="WP_077835363.1">
    <property type="nucleotide sequence ID" value="NZ_CP096983.1"/>
</dbReference>
<gene>
    <name evidence="1" type="ORF">CROST_017260</name>
</gene>
<proteinExistence type="predicted"/>